<dbReference type="RefSeq" id="WP_202992239.1">
    <property type="nucleotide sequence ID" value="NZ_JAENHO010000004.1"/>
</dbReference>
<keyword evidence="1 3" id="KW-0489">Methyltransferase</keyword>
<name>A0ABS1VMB2_9ACTN</name>
<dbReference type="Proteomes" id="UP000598996">
    <property type="component" value="Unassembled WGS sequence"/>
</dbReference>
<protein>
    <submittedName>
        <fullName evidence="3">Class I SAM-dependent methyltransferase</fullName>
    </submittedName>
</protein>
<dbReference type="SUPFAM" id="SSF53335">
    <property type="entry name" value="S-adenosyl-L-methionine-dependent methyltransferases"/>
    <property type="match status" value="1"/>
</dbReference>
<keyword evidence="2" id="KW-0808">Transferase</keyword>
<dbReference type="GO" id="GO:0008168">
    <property type="term" value="F:methyltransferase activity"/>
    <property type="evidence" value="ECO:0007669"/>
    <property type="project" value="UniProtKB-KW"/>
</dbReference>
<proteinExistence type="predicted"/>
<evidence type="ECO:0000313" key="3">
    <source>
        <dbReference type="EMBL" id="MBL7255733.1"/>
    </source>
</evidence>
<dbReference type="EMBL" id="JAENHO010000004">
    <property type="protein sequence ID" value="MBL7255733.1"/>
    <property type="molecule type" value="Genomic_DNA"/>
</dbReference>
<dbReference type="InterPro" id="IPR007213">
    <property type="entry name" value="Ppm1/Ppm2/Tcmp"/>
</dbReference>
<accession>A0ABS1VMB2</accession>
<evidence type="ECO:0000256" key="2">
    <source>
        <dbReference type="ARBA" id="ARBA00022679"/>
    </source>
</evidence>
<dbReference type="Pfam" id="PF04072">
    <property type="entry name" value="LCM"/>
    <property type="match status" value="1"/>
</dbReference>
<comment type="caution">
    <text evidence="3">The sequence shown here is derived from an EMBL/GenBank/DDBJ whole genome shotgun (WGS) entry which is preliminary data.</text>
</comment>
<keyword evidence="4" id="KW-1185">Reference proteome</keyword>
<organism evidence="3 4">
    <name type="scientific">Paractinoplanes lichenicola</name>
    <dbReference type="NCBI Taxonomy" id="2802976"/>
    <lineage>
        <taxon>Bacteria</taxon>
        <taxon>Bacillati</taxon>
        <taxon>Actinomycetota</taxon>
        <taxon>Actinomycetes</taxon>
        <taxon>Micromonosporales</taxon>
        <taxon>Micromonosporaceae</taxon>
        <taxon>Paractinoplanes</taxon>
    </lineage>
</organism>
<reference evidence="3 4" key="1">
    <citation type="submission" date="2021-01" db="EMBL/GenBank/DDBJ databases">
        <title>Actinoplanes sp. nov. LDG1-01 isolated from lichen.</title>
        <authorList>
            <person name="Saeng-In P."/>
            <person name="Phongsopitanun W."/>
            <person name="Kanchanasin P."/>
            <person name="Yuki M."/>
            <person name="Kudo T."/>
            <person name="Ohkuma M."/>
            <person name="Tanasupawat S."/>
        </authorList>
    </citation>
    <scope>NUCLEOTIDE SEQUENCE [LARGE SCALE GENOMIC DNA]</scope>
    <source>
        <strain evidence="3 4">LDG1-01</strain>
    </source>
</reference>
<evidence type="ECO:0000313" key="4">
    <source>
        <dbReference type="Proteomes" id="UP000598996"/>
    </source>
</evidence>
<dbReference type="PANTHER" id="PTHR43619:SF2">
    <property type="entry name" value="S-ADENOSYL-L-METHIONINE-DEPENDENT METHYLTRANSFERASES SUPERFAMILY PROTEIN"/>
    <property type="match status" value="1"/>
</dbReference>
<evidence type="ECO:0000256" key="1">
    <source>
        <dbReference type="ARBA" id="ARBA00022603"/>
    </source>
</evidence>
<dbReference type="InterPro" id="IPR029063">
    <property type="entry name" value="SAM-dependent_MTases_sf"/>
</dbReference>
<dbReference type="PANTHER" id="PTHR43619">
    <property type="entry name" value="S-ADENOSYL-L-METHIONINE-DEPENDENT METHYLTRANSFERASE YKTD-RELATED"/>
    <property type="match status" value="1"/>
</dbReference>
<dbReference type="InterPro" id="IPR016874">
    <property type="entry name" value="TcmP-like"/>
</dbReference>
<sequence length="269" mass="30611">MGERVELGPAQETMLIPLYGRAVETRKAHPLVRDPRAVDLVESIDYDFAKFDGGRSLAGSVLRGMVFDHWVADFLHDHPHGTVVEIGAGLNTRFERLDNGSCHWVDLDLPDSMALRRKFFTETDRRVMVSGSVVDGDWLEVVRRQPGPYFFVAEAVLIYLSEADARTSVARIAAEFPGALIAFDTWGEWIIRNQKRHDALRKMSASLEWACDDPRALKAWHPGLRLVETATVGAQPDVLRQLPRAYRMIMRLIKLLPQTRAYRLNLYRT</sequence>
<dbReference type="PIRSF" id="PIRSF028177">
    <property type="entry name" value="Polyketide_synth_Omtfrase_TcmP"/>
    <property type="match status" value="1"/>
</dbReference>
<dbReference type="Gene3D" id="3.40.50.150">
    <property type="entry name" value="Vaccinia Virus protein VP39"/>
    <property type="match status" value="1"/>
</dbReference>
<dbReference type="GO" id="GO:0032259">
    <property type="term" value="P:methylation"/>
    <property type="evidence" value="ECO:0007669"/>
    <property type="project" value="UniProtKB-KW"/>
</dbReference>
<gene>
    <name evidence="3" type="ORF">JKJ07_15625</name>
</gene>